<protein>
    <submittedName>
        <fullName evidence="1">Uncharacterized protein</fullName>
    </submittedName>
</protein>
<dbReference type="eggNOG" id="COG1674">
    <property type="taxonomic scope" value="Bacteria"/>
</dbReference>
<evidence type="ECO:0000313" key="1">
    <source>
        <dbReference type="EMBL" id="BAC68040.1"/>
    </source>
</evidence>
<dbReference type="EMBL" id="BA000030">
    <property type="protein sequence ID" value="BAC68040.1"/>
    <property type="molecule type" value="Genomic_DNA"/>
</dbReference>
<dbReference type="Proteomes" id="UP000000428">
    <property type="component" value="Chromosome"/>
</dbReference>
<evidence type="ECO:0000313" key="2">
    <source>
        <dbReference type="Proteomes" id="UP000000428"/>
    </source>
</evidence>
<dbReference type="KEGG" id="sma:SAVERM_331"/>
<reference evidence="1 2" key="2">
    <citation type="journal article" date="2003" name="Nat. Biotechnol.">
        <title>Complete genome sequence and comparative analysis of the industrial microorganism Streptomyces avermitilis.</title>
        <authorList>
            <person name="Ikeda H."/>
            <person name="Ishikawa J."/>
            <person name="Hanamoto A."/>
            <person name="Shinose M."/>
            <person name="Kikuchi H."/>
            <person name="Shiba T."/>
            <person name="Sakaki Y."/>
            <person name="Hattori M."/>
            <person name="Omura S."/>
        </authorList>
    </citation>
    <scope>NUCLEOTIDE SEQUENCE [LARGE SCALE GENOMIC DNA]</scope>
    <source>
        <strain evidence="2">ATCC 31267 / DSM 46492 / JCM 5070 / NBRC 14893 / NCIMB 12804 / NRRL 8165 / MA-4680</strain>
    </source>
</reference>
<sequence length="104" mass="11696">MEGRRRVRVADEVGIDADPDAIGARLLILLEEVNATMRQLARYWDKIRESGDPKTSPAIDALMEILFMGRRVRMHVFLVAQSATARALGGQEVREQFTTRILAS</sequence>
<dbReference type="HOGENOM" id="CLU_2248496_0_0_11"/>
<organism evidence="1 2">
    <name type="scientific">Streptomyces avermitilis (strain ATCC 31267 / DSM 46492 / JCM 5070 / NBRC 14893 / NCIMB 12804 / NRRL 8165 / MA-4680)</name>
    <dbReference type="NCBI Taxonomy" id="227882"/>
    <lineage>
        <taxon>Bacteria</taxon>
        <taxon>Bacillati</taxon>
        <taxon>Actinomycetota</taxon>
        <taxon>Actinomycetes</taxon>
        <taxon>Kitasatosporales</taxon>
        <taxon>Streptomycetaceae</taxon>
        <taxon>Streptomyces</taxon>
    </lineage>
</organism>
<keyword evidence="2" id="KW-1185">Reference proteome</keyword>
<dbReference type="AlphaFoldDB" id="Q82R14"/>
<reference evidence="1 2" key="1">
    <citation type="journal article" date="2001" name="Proc. Natl. Acad. Sci. U.S.A.">
        <title>Genome sequence of an industrial microorganism Streptomyces avermitilis: deducing the ability of producing secondary metabolites.</title>
        <authorList>
            <person name="Omura S."/>
            <person name="Ikeda H."/>
            <person name="Ishikawa J."/>
            <person name="Hanamoto A."/>
            <person name="Takahashi C."/>
            <person name="Shinose M."/>
            <person name="Takahashi Y."/>
            <person name="Horikawa H."/>
            <person name="Nakazawa H."/>
            <person name="Osonoe T."/>
            <person name="Kikuchi H."/>
            <person name="Shiba T."/>
            <person name="Sakaki Y."/>
            <person name="Hattori M."/>
        </authorList>
    </citation>
    <scope>NUCLEOTIDE SEQUENCE [LARGE SCALE GENOMIC DNA]</scope>
    <source>
        <strain evidence="2">ATCC 31267 / DSM 46492 / JCM 5070 / NBRC 14893 / NCIMB 12804 / NRRL 8165 / MA-4680</strain>
    </source>
</reference>
<name>Q82R14_STRAW</name>
<proteinExistence type="predicted"/>
<dbReference type="Gene3D" id="3.40.50.300">
    <property type="entry name" value="P-loop containing nucleotide triphosphate hydrolases"/>
    <property type="match status" value="1"/>
</dbReference>
<dbReference type="InterPro" id="IPR027417">
    <property type="entry name" value="P-loop_NTPase"/>
</dbReference>
<accession>Q82R14</accession>
<reference evidence="1 2" key="3">
    <citation type="journal article" date="2014" name="J. Ind. Microbiol. Biotechnol.">
        <title>Genome mining of the Streptomyces avermitilis genome and development of genome-minimized hosts for heterologous expression of biosynthetic gene clusters.</title>
        <authorList>
            <person name="Ikeda H."/>
            <person name="Shin-ya K."/>
            <person name="Omura S."/>
        </authorList>
    </citation>
    <scope>NUCLEOTIDE SEQUENCE [LARGE SCALE GENOMIC DNA]</scope>
    <source>
        <strain evidence="2">ATCC 31267 / DSM 46492 / JCM 5070 / NBRC 14893 / NCIMB 12804 / NRRL 8165 / MA-4680</strain>
    </source>
</reference>
<gene>
    <name evidence="1" type="ORF">SAVERM_331</name>
</gene>